<dbReference type="InterPro" id="IPR014721">
    <property type="entry name" value="Ribsml_uS5_D2-typ_fold_subgr"/>
</dbReference>
<dbReference type="SUPFAM" id="SSF50156">
    <property type="entry name" value="PDZ domain-like"/>
    <property type="match status" value="1"/>
</dbReference>
<dbReference type="EMBL" id="CP049888">
    <property type="protein sequence ID" value="QIL50691.1"/>
    <property type="molecule type" value="Genomic_DNA"/>
</dbReference>
<dbReference type="AlphaFoldDB" id="A0A6G8B019"/>
<reference evidence="2 3" key="1">
    <citation type="submission" date="2020-03" db="EMBL/GenBank/DDBJ databases">
        <title>Weissella sp. nov., isolated from Cybister lewisianus.</title>
        <authorList>
            <person name="Hyun D.-W."/>
            <person name="Bae J.-W."/>
        </authorList>
    </citation>
    <scope>NUCLEOTIDE SEQUENCE [LARGE SCALE GENOMIC DNA]</scope>
    <source>
        <strain evidence="2 3">HDW19</strain>
    </source>
</reference>
<keyword evidence="3" id="KW-1185">Reference proteome</keyword>
<dbReference type="PANTHER" id="PTHR10046">
    <property type="entry name" value="ATP DEPENDENT LON PROTEASE FAMILY MEMBER"/>
    <property type="match status" value="1"/>
</dbReference>
<dbReference type="NCBIfam" id="NF041438">
    <property type="entry name" value="SepM_fam_S16"/>
    <property type="match status" value="1"/>
</dbReference>
<dbReference type="GO" id="GO:0030163">
    <property type="term" value="P:protein catabolic process"/>
    <property type="evidence" value="ECO:0007669"/>
    <property type="project" value="InterPro"/>
</dbReference>
<dbReference type="InterPro" id="IPR036034">
    <property type="entry name" value="PDZ_sf"/>
</dbReference>
<dbReference type="KEGG" id="wco:G7084_04795"/>
<dbReference type="InterPro" id="IPR020568">
    <property type="entry name" value="Ribosomal_Su5_D2-typ_SF"/>
</dbReference>
<dbReference type="Gene3D" id="3.30.230.10">
    <property type="match status" value="1"/>
</dbReference>
<gene>
    <name evidence="2" type="ORF">G7084_04795</name>
</gene>
<dbReference type="InterPro" id="IPR027065">
    <property type="entry name" value="Lon_Prtase"/>
</dbReference>
<dbReference type="Pfam" id="PF13180">
    <property type="entry name" value="PDZ_2"/>
    <property type="match status" value="1"/>
</dbReference>
<dbReference type="GO" id="GO:0004252">
    <property type="term" value="F:serine-type endopeptidase activity"/>
    <property type="evidence" value="ECO:0007669"/>
    <property type="project" value="InterPro"/>
</dbReference>
<feature type="domain" description="PDZ" evidence="1">
    <location>
        <begin position="69"/>
        <end position="189"/>
    </location>
</feature>
<name>A0A6G8B019_9LACO</name>
<dbReference type="Gene3D" id="2.30.42.10">
    <property type="match status" value="1"/>
</dbReference>
<sequence length="357" mass="39597">MRFFKRNYKWIVWSAVIILLAAFMMIPLPLYSETPGISVGLKNFIKVDNKRPDFKGEYSLTAVTISQLTGLGALITLANPHADFMSKEQVTAGATSSEEQKIDQIDMKTAFNNAKAVALQKANVPYHENFNGVYVRSLQANSKFKKDLQIGDMITEINGKKQSSVTDFQNTIRSSKLGQPLTITYVRNHKQYNSTHPTVSLSTTDEKIPGIGIILIDHTTISTKPKITADMGKIGGPSGGLMFSLELYETLSHQNLAQGRLISGTGTIDREGNVGEIGGIDKKVISAGESGAKIFFAPYLKVPSKYLKYEEKHQTNYQLALKTAKKYEPQLKIVPVSNFQQALDYLETHPVKKESKE</sequence>
<dbReference type="GO" id="GO:0005524">
    <property type="term" value="F:ATP binding"/>
    <property type="evidence" value="ECO:0007669"/>
    <property type="project" value="InterPro"/>
</dbReference>
<accession>A0A6G8B019</accession>
<dbReference type="GO" id="GO:0004176">
    <property type="term" value="F:ATP-dependent peptidase activity"/>
    <property type="evidence" value="ECO:0007669"/>
    <property type="project" value="InterPro"/>
</dbReference>
<dbReference type="RefSeq" id="WP_166010540.1">
    <property type="nucleotide sequence ID" value="NZ_CP049888.1"/>
</dbReference>
<evidence type="ECO:0000259" key="1">
    <source>
        <dbReference type="SMART" id="SM00228"/>
    </source>
</evidence>
<dbReference type="Proteomes" id="UP000500741">
    <property type="component" value="Chromosome"/>
</dbReference>
<evidence type="ECO:0000313" key="3">
    <source>
        <dbReference type="Proteomes" id="UP000500741"/>
    </source>
</evidence>
<protein>
    <submittedName>
        <fullName evidence="2">PDZ domain-containing protein</fullName>
    </submittedName>
</protein>
<dbReference type="SMART" id="SM00228">
    <property type="entry name" value="PDZ"/>
    <property type="match status" value="1"/>
</dbReference>
<dbReference type="InterPro" id="IPR001478">
    <property type="entry name" value="PDZ"/>
</dbReference>
<dbReference type="SUPFAM" id="SSF54211">
    <property type="entry name" value="Ribosomal protein S5 domain 2-like"/>
    <property type="match status" value="1"/>
</dbReference>
<organism evidence="2 3">
    <name type="scientific">Weissella coleopterorum</name>
    <dbReference type="NCBI Taxonomy" id="2714949"/>
    <lineage>
        <taxon>Bacteria</taxon>
        <taxon>Bacillati</taxon>
        <taxon>Bacillota</taxon>
        <taxon>Bacilli</taxon>
        <taxon>Lactobacillales</taxon>
        <taxon>Lactobacillaceae</taxon>
        <taxon>Weissella</taxon>
    </lineage>
</organism>
<evidence type="ECO:0000313" key="2">
    <source>
        <dbReference type="EMBL" id="QIL50691.1"/>
    </source>
</evidence>
<proteinExistence type="predicted"/>